<dbReference type="EMBL" id="QVEP01000045">
    <property type="protein sequence ID" value="RGB75588.1"/>
    <property type="molecule type" value="Genomic_DNA"/>
</dbReference>
<dbReference type="AlphaFoldDB" id="A0A3E2TH15"/>
<proteinExistence type="predicted"/>
<name>A0A3E2TH15_9FIRM</name>
<dbReference type="Pfam" id="PF04754">
    <property type="entry name" value="Transposase_31"/>
    <property type="match status" value="1"/>
</dbReference>
<protein>
    <submittedName>
        <fullName evidence="2">Transposase</fullName>
    </submittedName>
</protein>
<reference evidence="2 3" key="1">
    <citation type="submission" date="2018-08" db="EMBL/GenBank/DDBJ databases">
        <title>A genome reference for cultivated species of the human gut microbiota.</title>
        <authorList>
            <person name="Zou Y."/>
            <person name="Xue W."/>
            <person name="Luo G."/>
        </authorList>
    </citation>
    <scope>NUCLEOTIDE SEQUENCE [LARGE SCALE GENOMIC DNA]</scope>
    <source>
        <strain evidence="2 3">AF45-17</strain>
    </source>
</reference>
<dbReference type="Proteomes" id="UP000260773">
    <property type="component" value="Unassembled WGS sequence"/>
</dbReference>
<gene>
    <name evidence="2" type="ORF">DW070_13985</name>
</gene>
<comment type="caution">
    <text evidence="2">The sequence shown here is derived from an EMBL/GenBank/DDBJ whole genome shotgun (WGS) entry which is preliminary data.</text>
</comment>
<dbReference type="RefSeq" id="WP_117528937.1">
    <property type="nucleotide sequence ID" value="NZ_JAQENQ010000009.1"/>
</dbReference>
<evidence type="ECO:0000259" key="1">
    <source>
        <dbReference type="Pfam" id="PF04754"/>
    </source>
</evidence>
<organism evidence="2 3">
    <name type="scientific">Coprococcus catus</name>
    <dbReference type="NCBI Taxonomy" id="116085"/>
    <lineage>
        <taxon>Bacteria</taxon>
        <taxon>Bacillati</taxon>
        <taxon>Bacillota</taxon>
        <taxon>Clostridia</taxon>
        <taxon>Lachnospirales</taxon>
        <taxon>Lachnospiraceae</taxon>
        <taxon>Coprococcus</taxon>
    </lineage>
</organism>
<evidence type="ECO:0000313" key="3">
    <source>
        <dbReference type="Proteomes" id="UP000260773"/>
    </source>
</evidence>
<sequence length="300" mass="34687">MYDGAQMIQPDQLRELDPTEIAILFNENDTQDRQSTKKEIIQKYRDHLKSAAIMEDGETAYVLLGIENQTDVNYAMPVRNMLYDALQYVRQVSRIADVHRSQKGKAEHKNATGAEFISGFHKNDKLIPVITLVLFFNADEWDGPRSLMDMMEITNPTVRRLVGDYPIYLIDPRSLADDELKKFHSSLREVMGCIKYSNDKDKLAAFISHNPRMNMEVEAARVIEAINHVPIRLEKGAEQFDMCKAIEEMIEDGRQEGREETLMRINQLIIMLSKENRSEDIVKAAADREYQEQLLKEFNL</sequence>
<feature type="domain" description="Transposase (putative) YhgA-like" evidence="1">
    <location>
        <begin position="39"/>
        <end position="208"/>
    </location>
</feature>
<accession>A0A3E2TH15</accession>
<evidence type="ECO:0000313" key="2">
    <source>
        <dbReference type="EMBL" id="RGB75588.1"/>
    </source>
</evidence>
<dbReference type="InterPro" id="IPR006842">
    <property type="entry name" value="Transposase_31"/>
</dbReference>